<dbReference type="STRING" id="659014.SAMN04487996_12473"/>
<dbReference type="GO" id="GO:0009306">
    <property type="term" value="P:protein secretion"/>
    <property type="evidence" value="ECO:0007669"/>
    <property type="project" value="InterPro"/>
</dbReference>
<keyword evidence="2 5" id="KW-0812">Transmembrane</keyword>
<comment type="subcellular location">
    <subcellularLocation>
        <location evidence="1">Membrane</location>
        <topology evidence="1">Single-pass membrane protein</topology>
    </subcellularLocation>
</comment>
<dbReference type="PANTHER" id="PTHR36985:SF1">
    <property type="entry name" value="TRANSLOCATION AND ASSEMBLY MODULE SUBUNIT TAMB"/>
    <property type="match status" value="1"/>
</dbReference>
<dbReference type="Proteomes" id="UP000198748">
    <property type="component" value="Unassembled WGS sequence"/>
</dbReference>
<dbReference type="RefSeq" id="WP_090156970.1">
    <property type="nucleotide sequence ID" value="NZ_FNAN01000024.1"/>
</dbReference>
<evidence type="ECO:0000259" key="6">
    <source>
        <dbReference type="Pfam" id="PF04357"/>
    </source>
</evidence>
<keyword evidence="8" id="KW-1185">Reference proteome</keyword>
<dbReference type="Pfam" id="PF04357">
    <property type="entry name" value="TamB"/>
    <property type="match status" value="1"/>
</dbReference>
<evidence type="ECO:0000313" key="7">
    <source>
        <dbReference type="EMBL" id="SDG86195.1"/>
    </source>
</evidence>
<dbReference type="PANTHER" id="PTHR36985">
    <property type="entry name" value="TRANSLOCATION AND ASSEMBLY MODULE SUBUNIT TAMB"/>
    <property type="match status" value="1"/>
</dbReference>
<evidence type="ECO:0000256" key="5">
    <source>
        <dbReference type="SAM" id="Phobius"/>
    </source>
</evidence>
<keyword evidence="4 5" id="KW-0472">Membrane</keyword>
<dbReference type="OrthoDB" id="9811276at2"/>
<feature type="transmembrane region" description="Helical" evidence="5">
    <location>
        <begin position="7"/>
        <end position="26"/>
    </location>
</feature>
<reference evidence="8" key="1">
    <citation type="submission" date="2016-10" db="EMBL/GenBank/DDBJ databases">
        <authorList>
            <person name="Varghese N."/>
            <person name="Submissions S."/>
        </authorList>
    </citation>
    <scope>NUCLEOTIDE SEQUENCE [LARGE SCALE GENOMIC DNA]</scope>
    <source>
        <strain evidence="8">DSM 25329</strain>
    </source>
</reference>
<evidence type="ECO:0000256" key="2">
    <source>
        <dbReference type="ARBA" id="ARBA00022692"/>
    </source>
</evidence>
<keyword evidence="3 5" id="KW-1133">Transmembrane helix</keyword>
<proteinExistence type="predicted"/>
<feature type="domain" description="Translocation and assembly module TamB C-terminal" evidence="6">
    <location>
        <begin position="1186"/>
        <end position="1613"/>
    </location>
</feature>
<evidence type="ECO:0000313" key="8">
    <source>
        <dbReference type="Proteomes" id="UP000198748"/>
    </source>
</evidence>
<protein>
    <recommendedName>
        <fullName evidence="6">Translocation and assembly module TamB C-terminal domain-containing protein</fullName>
    </recommendedName>
</protein>
<organism evidence="7 8">
    <name type="scientific">Dyadobacter soli</name>
    <dbReference type="NCBI Taxonomy" id="659014"/>
    <lineage>
        <taxon>Bacteria</taxon>
        <taxon>Pseudomonadati</taxon>
        <taxon>Bacteroidota</taxon>
        <taxon>Cytophagia</taxon>
        <taxon>Cytophagales</taxon>
        <taxon>Spirosomataceae</taxon>
        <taxon>Dyadobacter</taxon>
    </lineage>
</organism>
<evidence type="ECO:0000256" key="4">
    <source>
        <dbReference type="ARBA" id="ARBA00023136"/>
    </source>
</evidence>
<dbReference type="EMBL" id="FNAN01000024">
    <property type="protein sequence ID" value="SDG86195.1"/>
    <property type="molecule type" value="Genomic_DNA"/>
</dbReference>
<name>A0A1G7XPP4_9BACT</name>
<gene>
    <name evidence="7" type="ORF">SAMN04487996_12473</name>
</gene>
<accession>A0A1G7XPP4</accession>
<sequence>MKKALKVLAIIILTVLILVGVLIWGLQTPFGQNFLTSQANSFLRKKLKTKVNIEKVRFDIPDWVLLEGVYFEDLHGDTLVAGKRLYVDLDMYSLIKGDIGINKVELEGINANINRVLPDTTFNFQFIVDAFAGDTTEIDTTPSKPLKMRLDQISLKNVRFSYRDAVIGTDASGNIDSALVKFDKFNPTISQYHLTTTALHNSEVKLRMYQALKVAAAGPEPKPDPADSLDIKVGDIDIEKFKWQFDDEVAGLKNGMTVGKLAGHVNNISMGSQRVDVKNVSLQNLSLFAEFAKMPKKAAAKDASTAKKDTTSAPEAPGWYVKVGEIKLENNDIRYDDFNSPPVPKGLDYAHLNIKDLNVDLRDFLFSPENIAGALKSATFKDKSGFRLDAFRTDFAYGDQETYLRNLYLKTPNTLLRDELSLRYKNLDQLTNDIGKVKLKLRLTDSRIAFADILLLVPDLAKTPPFDKEPNGVVKGTGQITGSVDDMLISKAKFTLLDGTVLSADGRLKGLPNAEKLDMDLNINEISSTKADLLKMLPDSAVPASIELPDAVKISGKVKGSMENLTLATTINTSFGTGTFSGNLKNITDSLRAQYNGTLTFTEFDLGKLTKQPPTEMGKLTLRADVDGLGYAPKTMKARLDGNIESADIKGYVYKNLRLQGDVDHGLANVSADMDDRNIDLDLKAQADLSKEYPSVKAEMEITNLDLTALNLYADSLQMKGNIKVDMPSTNPENPLGTVNIDSLVLTHHRRPVGISNINVQLTDSSGGRQAYIESPFLKAKMTGQYSYTEIGDAILTEVGKHFKSPDLTYNEVTKPVNFALDATLNNHPALQIFVPGIREMKTVQLRAQMDNQKDSSLVARLSVPMVNYDSTIVERVAVDFSTIEDNAALNANVGLVNTGGFRMQNASLASQIVDNNVKFDFVVRDSVNTERHAVKGNLAVNSNQYRLNLRDDLLLNYDKWQTDSAGYVQYASDSVFVKNFTISNNGQSIKINSTTEAPNGPLDIAMSNISIGPLIEIATLDSTLATGTLNGKVLLSNYMTSPVYTGELTINNLAVTKIPVGDLSLKSTNETENLIRVAMSLVNDQNDVNIRGSYNLKSETPMDFKMDLKKLSAKTIEAFSFGELKRAEGNLTGNIAITGSTDSPKLDGAVNFDGVAFNATQLGSRYSLAGQKIQFNGQNINFNDFTVTDSLNQAMKINGNVSIAKLPDVGYNLNISAKNFNVLNSTQKQNELFFGKANIDANLTVKGQGAKSVIDGNVKVDPGSNITVVMPSDATEAGDATKGVIEFVDMSDSTQVVRKDSLEAAQNVIVDFASQISLDIDVDDKSEFKVVIDELNGDNIRLKGNAQLNTGIAPNGQLFLLGSYDLTEGSYDLTLQILKRQFEIKKGSTLLWTGDPMKADLNITAAYPVMVDPGSISSKFQGASKIPIEVQIVITGNLTTPNIKFNIVPGTAIDEQIKSDIQNQTFWNDMVNNPSEMNKQAFALLITNKFITDQSTSGFNVGSSAEAVARQSVSQLLSDQLNNLASDLIKGVDLNIGVNSTADQSTGARTDVNLGLSKAFLNNRLKVSVGKNFELESQNNAGNSNEVFDNIALDYSITRDGRYLFRAYRKNQYQSILEGFIIETGVSFIITADYDLLREIFQRQRNEK</sequence>
<evidence type="ECO:0000256" key="1">
    <source>
        <dbReference type="ARBA" id="ARBA00004167"/>
    </source>
</evidence>
<dbReference type="InterPro" id="IPR007452">
    <property type="entry name" value="TamB_C"/>
</dbReference>
<dbReference type="GO" id="GO:0005886">
    <property type="term" value="C:plasma membrane"/>
    <property type="evidence" value="ECO:0007669"/>
    <property type="project" value="InterPro"/>
</dbReference>
<evidence type="ECO:0000256" key="3">
    <source>
        <dbReference type="ARBA" id="ARBA00022989"/>
    </source>
</evidence>